<feature type="domain" description="PAS" evidence="10">
    <location>
        <begin position="1"/>
        <end position="40"/>
    </location>
</feature>
<evidence type="ECO:0000259" key="10">
    <source>
        <dbReference type="PROSITE" id="PS50112"/>
    </source>
</evidence>
<dbReference type="SMART" id="SM00091">
    <property type="entry name" value="PAS"/>
    <property type="match status" value="2"/>
</dbReference>
<dbReference type="SMART" id="SM00387">
    <property type="entry name" value="HATPase_c"/>
    <property type="match status" value="1"/>
</dbReference>
<feature type="domain" description="PAC" evidence="11">
    <location>
        <begin position="198"/>
        <end position="250"/>
    </location>
</feature>
<name>A0A239EDI6_9BACT</name>
<dbReference type="EC" id="2.7.13.3" evidence="2"/>
<protein>
    <recommendedName>
        <fullName evidence="2">histidine kinase</fullName>
        <ecNumber evidence="2">2.7.13.3</ecNumber>
    </recommendedName>
</protein>
<dbReference type="SUPFAM" id="SSF55785">
    <property type="entry name" value="PYP-like sensor domain (PAS domain)"/>
    <property type="match status" value="2"/>
</dbReference>
<dbReference type="GO" id="GO:0005524">
    <property type="term" value="F:ATP binding"/>
    <property type="evidence" value="ECO:0007669"/>
    <property type="project" value="UniProtKB-KW"/>
</dbReference>
<dbReference type="PANTHER" id="PTHR43065:SF10">
    <property type="entry name" value="PEROXIDE STRESS-ACTIVATED HISTIDINE KINASE MAK3"/>
    <property type="match status" value="1"/>
</dbReference>
<keyword evidence="5" id="KW-0547">Nucleotide-binding</keyword>
<evidence type="ECO:0000313" key="13">
    <source>
        <dbReference type="Proteomes" id="UP000198356"/>
    </source>
</evidence>
<dbReference type="GO" id="GO:0006355">
    <property type="term" value="P:regulation of DNA-templated transcription"/>
    <property type="evidence" value="ECO:0007669"/>
    <property type="project" value="InterPro"/>
</dbReference>
<dbReference type="NCBIfam" id="TIGR00229">
    <property type="entry name" value="sensory_box"/>
    <property type="match status" value="1"/>
</dbReference>
<keyword evidence="4" id="KW-0808">Transferase</keyword>
<dbReference type="InterPro" id="IPR005467">
    <property type="entry name" value="His_kinase_dom"/>
</dbReference>
<comment type="catalytic activity">
    <reaction evidence="1">
        <text>ATP + protein L-histidine = ADP + protein N-phospho-L-histidine.</text>
        <dbReference type="EC" id="2.7.13.3"/>
    </reaction>
</comment>
<evidence type="ECO:0000256" key="7">
    <source>
        <dbReference type="ARBA" id="ARBA00022840"/>
    </source>
</evidence>
<dbReference type="InterPro" id="IPR013767">
    <property type="entry name" value="PAS_fold"/>
</dbReference>
<dbReference type="Proteomes" id="UP000198356">
    <property type="component" value="Unassembled WGS sequence"/>
</dbReference>
<evidence type="ECO:0000256" key="5">
    <source>
        <dbReference type="ARBA" id="ARBA00022741"/>
    </source>
</evidence>
<sequence length="484" mass="53025">MDALESLPNGFVVLSGDGAILYANRAFRALVGTKESPLSGTRFQDYLTRGGVIFYDTQFAPSLQLRGSLEEISFDILSFDRSPVPILVNASVHRSSDANATRLHLSIFVAKQRRRYEAELLRTRREFEEIAEIVRRSTDAILRLDVAGSILSWNHGAQQVFGISSEQAKTRIFSSLFAESELTVIVSAVESLGRGEEVSLESSVLHQSGKVVDVSVRLTPHIEAPGRFVGFSAIIRDTTANKRAERALLQSEKLASVGKLASSIAHEINNPLESVTNLLYILESYVHDPEGKKFVMTAQEELARVSHIATHTLPFHKQSSNRSLVDLQKMAESVLSLYRGRLLAASVRVLAQCGDTDPLFCYEGELRQVMVNLVSNAYDALRSGGTLILRAHTSRNWRTGRRGIRILVADSGSGIGADILAHIFEPFFTTKGIGGTGLGLWITKDLVAKNGGIISARSSDRGEQTGTVLNLFFEDPIISQDDAP</sequence>
<dbReference type="Gene3D" id="1.10.287.130">
    <property type="match status" value="1"/>
</dbReference>
<dbReference type="Pfam" id="PF02518">
    <property type="entry name" value="HATPase_c"/>
    <property type="match status" value="1"/>
</dbReference>
<dbReference type="PRINTS" id="PR00344">
    <property type="entry name" value="BCTRLSENSOR"/>
</dbReference>
<dbReference type="InterPro" id="IPR003594">
    <property type="entry name" value="HATPase_dom"/>
</dbReference>
<dbReference type="AlphaFoldDB" id="A0A239EDI6"/>
<dbReference type="CDD" id="cd00130">
    <property type="entry name" value="PAS"/>
    <property type="match status" value="2"/>
</dbReference>
<keyword evidence="8" id="KW-0902">Two-component regulatory system</keyword>
<dbReference type="InterPro" id="IPR035965">
    <property type="entry name" value="PAS-like_dom_sf"/>
</dbReference>
<evidence type="ECO:0000313" key="12">
    <source>
        <dbReference type="EMBL" id="SNS42328.1"/>
    </source>
</evidence>
<accession>A0A239EDI6</accession>
<evidence type="ECO:0000256" key="2">
    <source>
        <dbReference type="ARBA" id="ARBA00012438"/>
    </source>
</evidence>
<evidence type="ECO:0000256" key="8">
    <source>
        <dbReference type="ARBA" id="ARBA00023012"/>
    </source>
</evidence>
<evidence type="ECO:0000259" key="9">
    <source>
        <dbReference type="PROSITE" id="PS50109"/>
    </source>
</evidence>
<evidence type="ECO:0000256" key="6">
    <source>
        <dbReference type="ARBA" id="ARBA00022777"/>
    </source>
</evidence>
<dbReference type="InterPro" id="IPR004358">
    <property type="entry name" value="Sig_transdc_His_kin-like_C"/>
</dbReference>
<evidence type="ECO:0000259" key="11">
    <source>
        <dbReference type="PROSITE" id="PS50113"/>
    </source>
</evidence>
<feature type="domain" description="PAS" evidence="10">
    <location>
        <begin position="126"/>
        <end position="196"/>
    </location>
</feature>
<dbReference type="Pfam" id="PF00989">
    <property type="entry name" value="PAS"/>
    <property type="match status" value="2"/>
</dbReference>
<dbReference type="SUPFAM" id="SSF47384">
    <property type="entry name" value="Homodimeric domain of signal transducing histidine kinase"/>
    <property type="match status" value="1"/>
</dbReference>
<feature type="domain" description="Histidine kinase" evidence="9">
    <location>
        <begin position="263"/>
        <end position="477"/>
    </location>
</feature>
<dbReference type="EMBL" id="FZOU01000001">
    <property type="protein sequence ID" value="SNS42328.1"/>
    <property type="molecule type" value="Genomic_DNA"/>
</dbReference>
<dbReference type="CDD" id="cd00082">
    <property type="entry name" value="HisKA"/>
    <property type="match status" value="1"/>
</dbReference>
<dbReference type="InterPro" id="IPR036097">
    <property type="entry name" value="HisK_dim/P_sf"/>
</dbReference>
<keyword evidence="3" id="KW-0597">Phosphoprotein</keyword>
<organism evidence="12 13">
    <name type="scientific">Granulicella rosea</name>
    <dbReference type="NCBI Taxonomy" id="474952"/>
    <lineage>
        <taxon>Bacteria</taxon>
        <taxon>Pseudomonadati</taxon>
        <taxon>Acidobacteriota</taxon>
        <taxon>Terriglobia</taxon>
        <taxon>Terriglobales</taxon>
        <taxon>Acidobacteriaceae</taxon>
        <taxon>Granulicella</taxon>
    </lineage>
</organism>
<dbReference type="PROSITE" id="PS50109">
    <property type="entry name" value="HIS_KIN"/>
    <property type="match status" value="1"/>
</dbReference>
<dbReference type="GO" id="GO:0000155">
    <property type="term" value="F:phosphorelay sensor kinase activity"/>
    <property type="evidence" value="ECO:0007669"/>
    <property type="project" value="InterPro"/>
</dbReference>
<dbReference type="InterPro" id="IPR000700">
    <property type="entry name" value="PAS-assoc_C"/>
</dbReference>
<evidence type="ECO:0000256" key="4">
    <source>
        <dbReference type="ARBA" id="ARBA00022679"/>
    </source>
</evidence>
<proteinExistence type="predicted"/>
<keyword evidence="6" id="KW-0418">Kinase</keyword>
<keyword evidence="7" id="KW-0067">ATP-binding</keyword>
<dbReference type="Gene3D" id="3.30.565.10">
    <property type="entry name" value="Histidine kinase-like ATPase, C-terminal domain"/>
    <property type="match status" value="1"/>
</dbReference>
<dbReference type="InterPro" id="IPR000014">
    <property type="entry name" value="PAS"/>
</dbReference>
<reference evidence="12 13" key="1">
    <citation type="submission" date="2017-06" db="EMBL/GenBank/DDBJ databases">
        <authorList>
            <person name="Kim H.J."/>
            <person name="Triplett B.A."/>
        </authorList>
    </citation>
    <scope>NUCLEOTIDE SEQUENCE [LARGE SCALE GENOMIC DNA]</scope>
    <source>
        <strain evidence="12 13">DSM 18704</strain>
    </source>
</reference>
<dbReference type="InterPro" id="IPR036890">
    <property type="entry name" value="HATPase_C_sf"/>
</dbReference>
<evidence type="ECO:0000256" key="3">
    <source>
        <dbReference type="ARBA" id="ARBA00022553"/>
    </source>
</evidence>
<keyword evidence="13" id="KW-1185">Reference proteome</keyword>
<dbReference type="PANTHER" id="PTHR43065">
    <property type="entry name" value="SENSOR HISTIDINE KINASE"/>
    <property type="match status" value="1"/>
</dbReference>
<dbReference type="SUPFAM" id="SSF55874">
    <property type="entry name" value="ATPase domain of HSP90 chaperone/DNA topoisomerase II/histidine kinase"/>
    <property type="match status" value="1"/>
</dbReference>
<dbReference type="PROSITE" id="PS50112">
    <property type="entry name" value="PAS"/>
    <property type="match status" value="2"/>
</dbReference>
<dbReference type="Gene3D" id="3.30.450.20">
    <property type="entry name" value="PAS domain"/>
    <property type="match status" value="2"/>
</dbReference>
<evidence type="ECO:0000256" key="1">
    <source>
        <dbReference type="ARBA" id="ARBA00000085"/>
    </source>
</evidence>
<dbReference type="InterPro" id="IPR003661">
    <property type="entry name" value="HisK_dim/P_dom"/>
</dbReference>
<gene>
    <name evidence="12" type="ORF">SAMN05421770_101906</name>
</gene>
<dbReference type="PROSITE" id="PS50113">
    <property type="entry name" value="PAC"/>
    <property type="match status" value="1"/>
</dbReference>